<dbReference type="GO" id="GO:0008168">
    <property type="term" value="F:methyltransferase activity"/>
    <property type="evidence" value="ECO:0007669"/>
    <property type="project" value="UniProtKB-KW"/>
</dbReference>
<sequence>MERGKADMAQEQWEQALVDAIGQGTLLQATFSGPKSAQEELPPRTIVRPVQLKSGLFYQFELHYKTKVLHENVNPEEAAGRMAGLLKAGYRQALVKTTESDLQILLNKKGKAALLRKPPTSKPQDGIAAHNRNKKRLLDGAEAPPFLLELGILTKDGKVKADKQDKYRQINRFLEMVNDVAGELPTDREITIVDFGCGKSYLTFALYHFLAIEQKREIRVIGLDLKEDVIALCSGLADRLGYDRLSFQVGDIGQFGGLDKADMVVTLHACDTATDAALAKAVSWDASVILSVPCCQHEAFRQIRNETLSPLLDHGLLKERFAALATDAARAALLETVGYKTQMLEFIDPEHTPKNLLIRAVRRQGRSGSTERQQQKWLDYVRYRDSLGLDPSFERMLVAAGRLPAQN</sequence>
<dbReference type="EMBL" id="NMUQ01000004">
    <property type="protein sequence ID" value="OXM13265.1"/>
    <property type="molecule type" value="Genomic_DNA"/>
</dbReference>
<dbReference type="SUPFAM" id="SSF53335">
    <property type="entry name" value="S-adenosyl-L-methionine-dependent methyltransferases"/>
    <property type="match status" value="1"/>
</dbReference>
<dbReference type="Proteomes" id="UP000215145">
    <property type="component" value="Unassembled WGS sequence"/>
</dbReference>
<feature type="domain" description="Methyltransferase" evidence="1">
    <location>
        <begin position="165"/>
        <end position="298"/>
    </location>
</feature>
<dbReference type="InterPro" id="IPR025714">
    <property type="entry name" value="Methyltranfer_dom"/>
</dbReference>
<dbReference type="OrthoDB" id="5502211at2"/>
<dbReference type="PANTHER" id="PTHR13369:SF3">
    <property type="entry name" value="METHYLTRANSFERASE DOMAIN-CONTAINING PROTEIN"/>
    <property type="match status" value="1"/>
</dbReference>
<dbReference type="Gene3D" id="3.40.50.150">
    <property type="entry name" value="Vaccinia Virus protein VP39"/>
    <property type="match status" value="1"/>
</dbReference>
<dbReference type="AlphaFoldDB" id="A0A229NU74"/>
<gene>
    <name evidence="2" type="ORF">CGZ75_23590</name>
</gene>
<dbReference type="CDD" id="cd02440">
    <property type="entry name" value="AdoMet_MTases"/>
    <property type="match status" value="1"/>
</dbReference>
<reference evidence="2 3" key="1">
    <citation type="submission" date="2017-07" db="EMBL/GenBank/DDBJ databases">
        <title>Paenibacillus herberti R33 genome sequencing and assembly.</title>
        <authorList>
            <person name="Su W."/>
        </authorList>
    </citation>
    <scope>NUCLEOTIDE SEQUENCE [LARGE SCALE GENOMIC DNA]</scope>
    <source>
        <strain evidence="2 3">R33</strain>
    </source>
</reference>
<evidence type="ECO:0000313" key="3">
    <source>
        <dbReference type="Proteomes" id="UP000215145"/>
    </source>
</evidence>
<protein>
    <submittedName>
        <fullName evidence="2">SAM-dependent methyltransferase</fullName>
    </submittedName>
</protein>
<evidence type="ECO:0000313" key="2">
    <source>
        <dbReference type="EMBL" id="OXM13265.1"/>
    </source>
</evidence>
<dbReference type="PANTHER" id="PTHR13369">
    <property type="match status" value="1"/>
</dbReference>
<keyword evidence="3" id="KW-1185">Reference proteome</keyword>
<dbReference type="Pfam" id="PF13679">
    <property type="entry name" value="Methyltransf_32"/>
    <property type="match status" value="1"/>
</dbReference>
<keyword evidence="2" id="KW-0489">Methyltransferase</keyword>
<accession>A0A229NU74</accession>
<comment type="caution">
    <text evidence="2">The sequence shown here is derived from an EMBL/GenBank/DDBJ whole genome shotgun (WGS) entry which is preliminary data.</text>
</comment>
<dbReference type="GO" id="GO:0005737">
    <property type="term" value="C:cytoplasm"/>
    <property type="evidence" value="ECO:0007669"/>
    <property type="project" value="TreeGrafter"/>
</dbReference>
<name>A0A229NU74_9BACL</name>
<keyword evidence="2" id="KW-0808">Transferase</keyword>
<organism evidence="2 3">
    <name type="scientific">Paenibacillus herberti</name>
    <dbReference type="NCBI Taxonomy" id="1619309"/>
    <lineage>
        <taxon>Bacteria</taxon>
        <taxon>Bacillati</taxon>
        <taxon>Bacillota</taxon>
        <taxon>Bacilli</taxon>
        <taxon>Bacillales</taxon>
        <taxon>Paenibacillaceae</taxon>
        <taxon>Paenibacillus</taxon>
    </lineage>
</organism>
<dbReference type="GO" id="GO:0032259">
    <property type="term" value="P:methylation"/>
    <property type="evidence" value="ECO:0007669"/>
    <property type="project" value="UniProtKB-KW"/>
</dbReference>
<dbReference type="InterPro" id="IPR029063">
    <property type="entry name" value="SAM-dependent_MTases_sf"/>
</dbReference>
<evidence type="ECO:0000259" key="1">
    <source>
        <dbReference type="Pfam" id="PF13679"/>
    </source>
</evidence>
<proteinExistence type="predicted"/>